<dbReference type="GeneID" id="18249461"/>
<dbReference type="Pfam" id="PF09949">
    <property type="entry name" value="APP1_cat"/>
    <property type="match status" value="1"/>
</dbReference>
<dbReference type="GO" id="GO:0008195">
    <property type="term" value="F:phosphatidate phosphatase activity"/>
    <property type="evidence" value="ECO:0007669"/>
    <property type="project" value="InterPro"/>
</dbReference>
<dbReference type="InterPro" id="IPR052935">
    <property type="entry name" value="Mg2+_PAP"/>
</dbReference>
<feature type="domain" description="Phosphatidate phosphatase APP1 catalytic" evidence="2">
    <location>
        <begin position="250"/>
        <end position="400"/>
    </location>
</feature>
<reference evidence="3 4" key="1">
    <citation type="journal article" date="2011" name="Proc. Natl. Acad. Sci. U.S.A.">
        <title>Comparative genomics of xylose-fermenting fungi for enhanced biofuel production.</title>
        <authorList>
            <person name="Wohlbach D.J."/>
            <person name="Kuo A."/>
            <person name="Sato T.K."/>
            <person name="Potts K.M."/>
            <person name="Salamov A.A."/>
            <person name="LaButti K.M."/>
            <person name="Sun H."/>
            <person name="Clum A."/>
            <person name="Pangilinan J.L."/>
            <person name="Lindquist E.A."/>
            <person name="Lucas S."/>
            <person name="Lapidus A."/>
            <person name="Jin M."/>
            <person name="Gunawan C."/>
            <person name="Balan V."/>
            <person name="Dale B.E."/>
            <person name="Jeffries T.W."/>
            <person name="Zinkel R."/>
            <person name="Barry K.W."/>
            <person name="Grigoriev I.V."/>
            <person name="Gasch A.P."/>
        </authorList>
    </citation>
    <scope>NUCLEOTIDE SEQUENCE [LARGE SCALE GENOMIC DNA]</scope>
    <source>
        <strain evidence="4">ATCC 10573 / BCRC 21748 / CBS 615 / JCM 9827 / NBRC 10315 / NRRL Y-1498 / VKM Y-70</strain>
    </source>
</reference>
<dbReference type="InterPro" id="IPR019236">
    <property type="entry name" value="APP1_cat"/>
</dbReference>
<dbReference type="GO" id="GO:0030479">
    <property type="term" value="C:actin cortical patch"/>
    <property type="evidence" value="ECO:0007669"/>
    <property type="project" value="TreeGrafter"/>
</dbReference>
<proteinExistence type="predicted"/>
<dbReference type="PANTHER" id="PTHR28208">
    <property type="entry name" value="PHOSPHATIDATE PHOSPHATASE APP1"/>
    <property type="match status" value="1"/>
</dbReference>
<dbReference type="OrthoDB" id="541883at2759"/>
<dbReference type="RefSeq" id="XP_006686841.1">
    <property type="nucleotide sequence ID" value="XM_006686778.1"/>
</dbReference>
<organism evidence="4">
    <name type="scientific">Candida tenuis (strain ATCC 10573 / BCRC 21748 / CBS 615 / JCM 9827 / NBRC 10315 / NRRL Y-1498 / VKM Y-70)</name>
    <name type="common">Yeast</name>
    <name type="synonym">Yamadazyma tenuis</name>
    <dbReference type="NCBI Taxonomy" id="590646"/>
    <lineage>
        <taxon>Eukaryota</taxon>
        <taxon>Fungi</taxon>
        <taxon>Dikarya</taxon>
        <taxon>Ascomycota</taxon>
        <taxon>Saccharomycotina</taxon>
        <taxon>Pichiomycetes</taxon>
        <taxon>Debaryomycetaceae</taxon>
        <taxon>Yamadazyma</taxon>
    </lineage>
</organism>
<dbReference type="PANTHER" id="PTHR28208:SF3">
    <property type="entry name" value="PHOSPHATIDATE PHOSPHATASE APP1"/>
    <property type="match status" value="1"/>
</dbReference>
<evidence type="ECO:0000313" key="4">
    <source>
        <dbReference type="Proteomes" id="UP000000707"/>
    </source>
</evidence>
<dbReference type="AlphaFoldDB" id="G3B6Y2"/>
<evidence type="ECO:0000256" key="1">
    <source>
        <dbReference type="SAM" id="MobiDB-lite"/>
    </source>
</evidence>
<sequence>MSDPSSYPSSTSSSASDVGSRRQRIFGLARTARDVYIPRISDSVTQLATGVSTRAFANDKYDPDGNIRVPEDASITLYPTYTRQDPDGNYHVDVGGWLACPGAMTRKNRLILSLVKQIVRYDNSATSTAISNLESDGLQPDTLDDSDAETISSVDTTSSAYSNNDETLRTRLAAFIARFVANAKLTVTVGSRDELETSKLVSKDVFTDRNGCFSDCITVPYVPGLVQVVAGHQPAVFACEPVDIVSNDGVAIISDIDDTVKLTGVTGDKRTLLTSLLLQDVKSWTISPVVSWYNQLCESNKVTFHYVSNSPVQLLPTLLQYFTEVGLPSGSMHLKQYTGNLMASLMEPSSSRKRTVLTKLAEDFPRKRFVCVGDSGEYDFESYVDLASRYPGKLAAIYIRVVPNSMSFLKEDKIVDEVNRILTKPAHEIPRPINPRSVSTAQQKINPEDLEDLIDLSDTIPELPHKTKLPPTIPKKPSSLRGNLVRKPPPSSPESLVEMPPKLPTRPSTLGLAKAHTDTEVIGAPDLPPRRRPATTIAYETPTRDEILDNLHNIYYSHHFEDLQSIDGKGAEWIERAMTGAKMLENTGTKVRFFRDDEDDLYDTTCEVLKDIVRESK</sequence>
<protein>
    <recommendedName>
        <fullName evidence="2">Phosphatidate phosphatase APP1 catalytic domain-containing protein</fullName>
    </recommendedName>
</protein>
<keyword evidence="4" id="KW-1185">Reference proteome</keyword>
<dbReference type="HOGENOM" id="CLU_022324_0_0_1"/>
<dbReference type="EMBL" id="GL996524">
    <property type="protein sequence ID" value="EGV63048.1"/>
    <property type="molecule type" value="Genomic_DNA"/>
</dbReference>
<accession>G3B6Y2</accession>
<dbReference type="Proteomes" id="UP000000707">
    <property type="component" value="Unassembled WGS sequence"/>
</dbReference>
<dbReference type="eggNOG" id="ENOG502QT5E">
    <property type="taxonomic scope" value="Eukaryota"/>
</dbReference>
<gene>
    <name evidence="3" type="ORF">CANTEDRAFT_130596</name>
</gene>
<dbReference type="STRING" id="590646.G3B6Y2"/>
<dbReference type="KEGG" id="cten:18249461"/>
<evidence type="ECO:0000313" key="3">
    <source>
        <dbReference type="EMBL" id="EGV63048.1"/>
    </source>
</evidence>
<name>G3B6Y2_CANTC</name>
<feature type="region of interest" description="Disordered" evidence="1">
    <location>
        <begin position="461"/>
        <end position="502"/>
    </location>
</feature>
<evidence type="ECO:0000259" key="2">
    <source>
        <dbReference type="Pfam" id="PF09949"/>
    </source>
</evidence>